<dbReference type="SMART" id="SM01424">
    <property type="entry name" value="HAP1_N"/>
    <property type="match status" value="1"/>
</dbReference>
<evidence type="ECO:0000313" key="7">
    <source>
        <dbReference type="Proteomes" id="UP000007151"/>
    </source>
</evidence>
<dbReference type="GO" id="GO:0031410">
    <property type="term" value="C:cytoplasmic vesicle"/>
    <property type="evidence" value="ECO:0007669"/>
    <property type="project" value="TreeGrafter"/>
</dbReference>
<dbReference type="InterPro" id="IPR051946">
    <property type="entry name" value="Intracell_Traff-Reg"/>
</dbReference>
<dbReference type="AlphaFoldDB" id="A0A212ENY2"/>
<evidence type="ECO:0000256" key="1">
    <source>
        <dbReference type="ARBA" id="ARBA00004173"/>
    </source>
</evidence>
<feature type="domain" description="HAP1 N-terminal" evidence="5">
    <location>
        <begin position="1"/>
        <end position="153"/>
    </location>
</feature>
<gene>
    <name evidence="6" type="ORF">KGM_205046</name>
</gene>
<evidence type="ECO:0000256" key="3">
    <source>
        <dbReference type="ARBA" id="ARBA00023128"/>
    </source>
</evidence>
<dbReference type="STRING" id="278856.A0A212ENY2"/>
<dbReference type="PANTHER" id="PTHR15751:SF12">
    <property type="entry name" value="TRAFFICKING KINESIN-BINDING PROTEIN MILT"/>
    <property type="match status" value="1"/>
</dbReference>
<name>A0A212ENY2_DANPL</name>
<dbReference type="Proteomes" id="UP000007151">
    <property type="component" value="Unassembled WGS sequence"/>
</dbReference>
<evidence type="ECO:0000259" key="5">
    <source>
        <dbReference type="SMART" id="SM01424"/>
    </source>
</evidence>
<evidence type="ECO:0000256" key="4">
    <source>
        <dbReference type="SAM" id="Coils"/>
    </source>
</evidence>
<dbReference type="GO" id="GO:0006605">
    <property type="term" value="P:protein targeting"/>
    <property type="evidence" value="ECO:0007669"/>
    <property type="project" value="TreeGrafter"/>
</dbReference>
<reference evidence="6 7" key="1">
    <citation type="journal article" date="2011" name="Cell">
        <title>The monarch butterfly genome yields insights into long-distance migration.</title>
        <authorList>
            <person name="Zhan S."/>
            <person name="Merlin C."/>
            <person name="Boore J.L."/>
            <person name="Reppert S.M."/>
        </authorList>
    </citation>
    <scope>NUCLEOTIDE SEQUENCE [LARGE SCALE GENOMIC DNA]</scope>
    <source>
        <strain evidence="6">F-2</strain>
    </source>
</reference>
<dbReference type="Pfam" id="PF04849">
    <property type="entry name" value="HAP1_N"/>
    <property type="match status" value="1"/>
</dbReference>
<feature type="coiled-coil region" evidence="4">
    <location>
        <begin position="36"/>
        <end position="63"/>
    </location>
</feature>
<dbReference type="InParanoid" id="A0A212ENY2"/>
<dbReference type="GO" id="GO:0005739">
    <property type="term" value="C:mitochondrion"/>
    <property type="evidence" value="ECO:0007669"/>
    <property type="project" value="UniProtKB-SubCell"/>
</dbReference>
<dbReference type="KEGG" id="dpl:KGM_205046"/>
<dbReference type="GO" id="GO:0017022">
    <property type="term" value="F:myosin binding"/>
    <property type="evidence" value="ECO:0007669"/>
    <property type="project" value="TreeGrafter"/>
</dbReference>
<dbReference type="GO" id="GO:0047496">
    <property type="term" value="P:vesicle transport along microtubule"/>
    <property type="evidence" value="ECO:0007669"/>
    <property type="project" value="TreeGrafter"/>
</dbReference>
<proteinExistence type="predicted"/>
<dbReference type="InterPro" id="IPR006933">
    <property type="entry name" value="HAP1_N"/>
</dbReference>
<keyword evidence="7" id="KW-1185">Reference proteome</keyword>
<dbReference type="EMBL" id="AGBW02013613">
    <property type="protein sequence ID" value="OWR43167.1"/>
    <property type="molecule type" value="Genomic_DNA"/>
</dbReference>
<organism evidence="6 7">
    <name type="scientific">Danaus plexippus plexippus</name>
    <dbReference type="NCBI Taxonomy" id="278856"/>
    <lineage>
        <taxon>Eukaryota</taxon>
        <taxon>Metazoa</taxon>
        <taxon>Ecdysozoa</taxon>
        <taxon>Arthropoda</taxon>
        <taxon>Hexapoda</taxon>
        <taxon>Insecta</taxon>
        <taxon>Pterygota</taxon>
        <taxon>Neoptera</taxon>
        <taxon>Endopterygota</taxon>
        <taxon>Lepidoptera</taxon>
        <taxon>Glossata</taxon>
        <taxon>Ditrysia</taxon>
        <taxon>Papilionoidea</taxon>
        <taxon>Nymphalidae</taxon>
        <taxon>Danainae</taxon>
        <taxon>Danaini</taxon>
        <taxon>Danaina</taxon>
        <taxon>Danaus</taxon>
        <taxon>Danaus</taxon>
    </lineage>
</organism>
<dbReference type="PANTHER" id="PTHR15751">
    <property type="entry name" value="TRAFFICKING KINESIN-BINDING PROTEIN"/>
    <property type="match status" value="1"/>
</dbReference>
<accession>A0A212ENY2</accession>
<keyword evidence="2 4" id="KW-0175">Coiled coil</keyword>
<comment type="subcellular location">
    <subcellularLocation>
        <location evidence="1">Mitochondrion</location>
    </subcellularLocation>
</comment>
<evidence type="ECO:0000313" key="6">
    <source>
        <dbReference type="EMBL" id="OWR43167.1"/>
    </source>
</evidence>
<comment type="caution">
    <text evidence="6">The sequence shown here is derived from an EMBL/GenBank/DDBJ whole genome shotgun (WGS) entry which is preliminary data.</text>
</comment>
<keyword evidence="3" id="KW-0496">Mitochondrion</keyword>
<sequence length="154" mass="17135">MTKTYNDIEAVTRLLEEKEKDLELTARIGKELLAANGRLEARVTALETELRGARDHITQLRHDLTAKSDLLQILTNDTEDGSPTAEEQEAATAIALKKRTGALERENRALRDEAARLAAGADSAELAERQLLRDIASQLYPNKDVNCLTKKKKQ</sequence>
<dbReference type="GO" id="GO:0048311">
    <property type="term" value="P:mitochondrion distribution"/>
    <property type="evidence" value="ECO:0007669"/>
    <property type="project" value="TreeGrafter"/>
</dbReference>
<protein>
    <submittedName>
        <fullName evidence="6">Trafficking kinesin-binding protein milt</fullName>
    </submittedName>
</protein>
<evidence type="ECO:0000256" key="2">
    <source>
        <dbReference type="ARBA" id="ARBA00023054"/>
    </source>
</evidence>